<sequence>MFKYVCIAALIAVVSAEPAAKAQFVAGPVAAAIVPHEPAVIAPYSAPWSYPYSDFPYGYNHLYAAGYPHSSAYKYGPYVAPYAGAYNPFYRSVYGYNPHPIDY</sequence>
<accession>A0AAW1UE77</accession>
<dbReference type="EMBL" id="JARQZJ010000066">
    <property type="protein sequence ID" value="KAK9880825.1"/>
    <property type="molecule type" value="Genomic_DNA"/>
</dbReference>
<evidence type="ECO:0000256" key="1">
    <source>
        <dbReference type="SAM" id="SignalP"/>
    </source>
</evidence>
<protein>
    <submittedName>
        <fullName evidence="2">Uncharacterized protein</fullName>
    </submittedName>
</protein>
<name>A0AAW1UE77_9CUCU</name>
<feature type="chain" id="PRO_5043743951" evidence="1">
    <location>
        <begin position="17"/>
        <end position="103"/>
    </location>
</feature>
<keyword evidence="1" id="KW-0732">Signal</keyword>
<reference evidence="2 3" key="1">
    <citation type="submission" date="2023-03" db="EMBL/GenBank/DDBJ databases">
        <title>Genome insight into feeding habits of ladybird beetles.</title>
        <authorList>
            <person name="Li H.-S."/>
            <person name="Huang Y.-H."/>
            <person name="Pang H."/>
        </authorList>
    </citation>
    <scope>NUCLEOTIDE SEQUENCE [LARGE SCALE GENOMIC DNA]</scope>
    <source>
        <strain evidence="2">SYSU_2023b</strain>
        <tissue evidence="2">Whole body</tissue>
    </source>
</reference>
<dbReference type="Proteomes" id="UP001431783">
    <property type="component" value="Unassembled WGS sequence"/>
</dbReference>
<organism evidence="2 3">
    <name type="scientific">Henosepilachna vigintioctopunctata</name>
    <dbReference type="NCBI Taxonomy" id="420089"/>
    <lineage>
        <taxon>Eukaryota</taxon>
        <taxon>Metazoa</taxon>
        <taxon>Ecdysozoa</taxon>
        <taxon>Arthropoda</taxon>
        <taxon>Hexapoda</taxon>
        <taxon>Insecta</taxon>
        <taxon>Pterygota</taxon>
        <taxon>Neoptera</taxon>
        <taxon>Endopterygota</taxon>
        <taxon>Coleoptera</taxon>
        <taxon>Polyphaga</taxon>
        <taxon>Cucujiformia</taxon>
        <taxon>Coccinelloidea</taxon>
        <taxon>Coccinellidae</taxon>
        <taxon>Epilachninae</taxon>
        <taxon>Epilachnini</taxon>
        <taxon>Henosepilachna</taxon>
    </lineage>
</organism>
<dbReference type="AlphaFoldDB" id="A0AAW1UE77"/>
<gene>
    <name evidence="2" type="ORF">WA026_013152</name>
</gene>
<evidence type="ECO:0000313" key="2">
    <source>
        <dbReference type="EMBL" id="KAK9880825.1"/>
    </source>
</evidence>
<evidence type="ECO:0000313" key="3">
    <source>
        <dbReference type="Proteomes" id="UP001431783"/>
    </source>
</evidence>
<proteinExistence type="predicted"/>
<keyword evidence="3" id="KW-1185">Reference proteome</keyword>
<feature type="signal peptide" evidence="1">
    <location>
        <begin position="1"/>
        <end position="16"/>
    </location>
</feature>
<comment type="caution">
    <text evidence="2">The sequence shown here is derived from an EMBL/GenBank/DDBJ whole genome shotgun (WGS) entry which is preliminary data.</text>
</comment>